<dbReference type="AlphaFoldDB" id="A0A8H4RYV9"/>
<sequence length="115" mass="12588">MTDKYAKLKYESYRMGYTGENASLFTAPSIGIDEPKSKKVINEVMALTDSKTENHTKYPKDNAGRVIGDIPESSIDTNRLPEILRASALTVSGSIPSKTLTIPHNTAQRATSSRV</sequence>
<evidence type="ECO:0000313" key="2">
    <source>
        <dbReference type="Proteomes" id="UP000566819"/>
    </source>
</evidence>
<evidence type="ECO:0000313" key="1">
    <source>
        <dbReference type="EMBL" id="KAF4637027.1"/>
    </source>
</evidence>
<comment type="caution">
    <text evidence="1">The sequence shown here is derived from an EMBL/GenBank/DDBJ whole genome shotgun (WGS) entry which is preliminary data.</text>
</comment>
<protein>
    <submittedName>
        <fullName evidence="1">Uncharacterized protein</fullName>
    </submittedName>
</protein>
<proteinExistence type="predicted"/>
<dbReference type="Proteomes" id="UP000566819">
    <property type="component" value="Unassembled WGS sequence"/>
</dbReference>
<dbReference type="EMBL" id="JAAMPI010000039">
    <property type="protein sequence ID" value="KAF4637027.1"/>
    <property type="molecule type" value="Genomic_DNA"/>
</dbReference>
<accession>A0A8H4RYV9</accession>
<keyword evidence="2" id="KW-1185">Reference proteome</keyword>
<name>A0A8H4RYV9_9HELO</name>
<reference evidence="1 2" key="1">
    <citation type="submission" date="2020-03" db="EMBL/GenBank/DDBJ databases">
        <title>Draft Genome Sequence of Cudoniella acicularis.</title>
        <authorList>
            <person name="Buettner E."/>
            <person name="Kellner H."/>
        </authorList>
    </citation>
    <scope>NUCLEOTIDE SEQUENCE [LARGE SCALE GENOMIC DNA]</scope>
    <source>
        <strain evidence="1 2">DSM 108380</strain>
    </source>
</reference>
<organism evidence="1 2">
    <name type="scientific">Cudoniella acicularis</name>
    <dbReference type="NCBI Taxonomy" id="354080"/>
    <lineage>
        <taxon>Eukaryota</taxon>
        <taxon>Fungi</taxon>
        <taxon>Dikarya</taxon>
        <taxon>Ascomycota</taxon>
        <taxon>Pezizomycotina</taxon>
        <taxon>Leotiomycetes</taxon>
        <taxon>Helotiales</taxon>
        <taxon>Tricladiaceae</taxon>
        <taxon>Cudoniella</taxon>
    </lineage>
</organism>
<gene>
    <name evidence="1" type="ORF">G7Y89_g1069</name>
</gene>